<dbReference type="Proteomes" id="UP000218811">
    <property type="component" value="Unassembled WGS sequence"/>
</dbReference>
<dbReference type="Gene3D" id="2.130.10.10">
    <property type="entry name" value="YVTN repeat-like/Quinoprotein amine dehydrogenase"/>
    <property type="match status" value="1"/>
</dbReference>
<keyword evidence="10" id="KW-1185">Reference proteome</keyword>
<evidence type="ECO:0000313" key="9">
    <source>
        <dbReference type="EMBL" id="PCH43138.1"/>
    </source>
</evidence>
<dbReference type="InterPro" id="IPR033010">
    <property type="entry name" value="Cdc20/Fizzy"/>
</dbReference>
<keyword evidence="5" id="KW-0498">Mitosis</keyword>
<gene>
    <name evidence="9" type="ORF">WOLCODRAFT_121550</name>
</gene>
<dbReference type="PROSITE" id="PS50082">
    <property type="entry name" value="WD_REPEATS_2"/>
    <property type="match status" value="1"/>
</dbReference>
<dbReference type="EMBL" id="KB468135">
    <property type="protein sequence ID" value="PCH43138.1"/>
    <property type="molecule type" value="Genomic_DNA"/>
</dbReference>
<evidence type="ECO:0000256" key="7">
    <source>
        <dbReference type="PROSITE-ProRule" id="PRU00221"/>
    </source>
</evidence>
<dbReference type="AlphaFoldDB" id="A0A2H3JZ29"/>
<dbReference type="InterPro" id="IPR056150">
    <property type="entry name" value="WD40_CDC20-Fz"/>
</dbReference>
<evidence type="ECO:0000256" key="6">
    <source>
        <dbReference type="ARBA" id="ARBA00023306"/>
    </source>
</evidence>
<dbReference type="OMA" id="CPAEEAM"/>
<dbReference type="STRING" id="742152.A0A2H3JZ29"/>
<evidence type="ECO:0000256" key="1">
    <source>
        <dbReference type="ARBA" id="ARBA00006445"/>
    </source>
</evidence>
<dbReference type="PROSITE" id="PS00678">
    <property type="entry name" value="WD_REPEATS_1"/>
    <property type="match status" value="1"/>
</dbReference>
<dbReference type="GO" id="GO:1990757">
    <property type="term" value="F:ubiquitin ligase activator activity"/>
    <property type="evidence" value="ECO:0007669"/>
    <property type="project" value="TreeGrafter"/>
</dbReference>
<dbReference type="GO" id="GO:0005680">
    <property type="term" value="C:anaphase-promoting complex"/>
    <property type="evidence" value="ECO:0007669"/>
    <property type="project" value="TreeGrafter"/>
</dbReference>
<protein>
    <submittedName>
        <fullName evidence="9">WD40 repeat-like protein</fullName>
    </submittedName>
</protein>
<dbReference type="PROSITE" id="PS50294">
    <property type="entry name" value="WD_REPEATS_REGION"/>
    <property type="match status" value="1"/>
</dbReference>
<feature type="repeat" description="WD" evidence="7">
    <location>
        <begin position="241"/>
        <end position="282"/>
    </location>
</feature>
<dbReference type="InterPro" id="IPR001680">
    <property type="entry name" value="WD40_rpt"/>
</dbReference>
<dbReference type="InterPro" id="IPR019775">
    <property type="entry name" value="WD40_repeat_CS"/>
</dbReference>
<keyword evidence="4" id="KW-0677">Repeat</keyword>
<dbReference type="Pfam" id="PF24807">
    <property type="entry name" value="WD40_CDC20-Fz"/>
    <property type="match status" value="1"/>
</dbReference>
<organism evidence="9 10">
    <name type="scientific">Wolfiporia cocos (strain MD-104)</name>
    <name type="common">Brown rot fungus</name>
    <dbReference type="NCBI Taxonomy" id="742152"/>
    <lineage>
        <taxon>Eukaryota</taxon>
        <taxon>Fungi</taxon>
        <taxon>Dikarya</taxon>
        <taxon>Basidiomycota</taxon>
        <taxon>Agaricomycotina</taxon>
        <taxon>Agaricomycetes</taxon>
        <taxon>Polyporales</taxon>
        <taxon>Phaeolaceae</taxon>
        <taxon>Wolfiporia</taxon>
    </lineage>
</organism>
<dbReference type="SMART" id="SM00320">
    <property type="entry name" value="WD40"/>
    <property type="match status" value="6"/>
</dbReference>
<dbReference type="GO" id="GO:0051301">
    <property type="term" value="P:cell division"/>
    <property type="evidence" value="ECO:0007669"/>
    <property type="project" value="UniProtKB-KW"/>
</dbReference>
<dbReference type="PANTHER" id="PTHR19918:SF8">
    <property type="entry name" value="FI02843P"/>
    <property type="match status" value="1"/>
</dbReference>
<evidence type="ECO:0000256" key="5">
    <source>
        <dbReference type="ARBA" id="ARBA00022776"/>
    </source>
</evidence>
<dbReference type="SUPFAM" id="SSF50978">
    <property type="entry name" value="WD40 repeat-like"/>
    <property type="match status" value="1"/>
</dbReference>
<sequence>MASTVDLDFASEIDFNGPGHTSSADRFISAPRESAIPLNVTPRTNRIARNFGLADERMLKFSDNARRSASGNDLTLQRTHVQPLFAAASKASSLSASAHLGARKQFLLALDGPGIPSDPFAFPLSWSKRNAIAVACGRDVYYQDLNTRDITHLSTLAKRSYGRLTSIEWSRDSPGLLAVGTSLGSVQLLDADSKKLMREWRCTDWGVVGGMNWNEDLLAVGVSDGTVELFDARESKVVGKLSMHKNKVHGVQWSLDGNYLATSDHDGIVQIWDARTSRILSNTDRKSGKMRHGTAPVKALAWCPWKSDLLATGSTYPDGKIRVWSVNSSLASPPVHTISVNTSITSVVWSPHCKEILSTHGTSWQQLAPTAEPPPGVTVLPTGAIPVKTTFTNSVTVHAYPSLKRVVSIPAHSAAVGHSCLSPDGTMVFTVCPAEEAMKMWKVWGMPQNRVRRESAFDKCTIR</sequence>
<dbReference type="GO" id="GO:1905786">
    <property type="term" value="P:positive regulation of anaphase-promoting complex-dependent catabolic process"/>
    <property type="evidence" value="ECO:0007669"/>
    <property type="project" value="TreeGrafter"/>
</dbReference>
<dbReference type="InterPro" id="IPR015943">
    <property type="entry name" value="WD40/YVTN_repeat-like_dom_sf"/>
</dbReference>
<evidence type="ECO:0000256" key="4">
    <source>
        <dbReference type="ARBA" id="ARBA00022737"/>
    </source>
</evidence>
<dbReference type="PANTHER" id="PTHR19918">
    <property type="entry name" value="CELL DIVISION CYCLE 20 CDC20 FIZZY -RELATED"/>
    <property type="match status" value="1"/>
</dbReference>
<name>A0A2H3JZ29_WOLCO</name>
<dbReference type="InterPro" id="IPR036322">
    <property type="entry name" value="WD40_repeat_dom_sf"/>
</dbReference>
<evidence type="ECO:0000256" key="3">
    <source>
        <dbReference type="ARBA" id="ARBA00022618"/>
    </source>
</evidence>
<comment type="similarity">
    <text evidence="1">Belongs to the WD repeat CDC20/Fizzy family.</text>
</comment>
<dbReference type="GO" id="GO:0010997">
    <property type="term" value="F:anaphase-promoting complex binding"/>
    <property type="evidence" value="ECO:0007669"/>
    <property type="project" value="InterPro"/>
</dbReference>
<evidence type="ECO:0000259" key="8">
    <source>
        <dbReference type="Pfam" id="PF24807"/>
    </source>
</evidence>
<keyword evidence="3" id="KW-0132">Cell division</keyword>
<evidence type="ECO:0000256" key="2">
    <source>
        <dbReference type="ARBA" id="ARBA00022574"/>
    </source>
</evidence>
<dbReference type="GO" id="GO:0031145">
    <property type="term" value="P:anaphase-promoting complex-dependent catabolic process"/>
    <property type="evidence" value="ECO:0007669"/>
    <property type="project" value="TreeGrafter"/>
</dbReference>
<evidence type="ECO:0000313" key="10">
    <source>
        <dbReference type="Proteomes" id="UP000218811"/>
    </source>
</evidence>
<keyword evidence="6" id="KW-0131">Cell cycle</keyword>
<keyword evidence="2 7" id="KW-0853">WD repeat</keyword>
<proteinExistence type="inferred from homology"/>
<accession>A0A2H3JZ29</accession>
<feature type="domain" description="CDC20/Fizzy WD40" evidence="8">
    <location>
        <begin position="110"/>
        <end position="441"/>
    </location>
</feature>
<dbReference type="OrthoDB" id="10263272at2759"/>
<reference evidence="9 10" key="1">
    <citation type="journal article" date="2012" name="Science">
        <title>The Paleozoic origin of enzymatic lignin decomposition reconstructed from 31 fungal genomes.</title>
        <authorList>
            <person name="Floudas D."/>
            <person name="Binder M."/>
            <person name="Riley R."/>
            <person name="Barry K."/>
            <person name="Blanchette R.A."/>
            <person name="Henrissat B."/>
            <person name="Martinez A.T."/>
            <person name="Otillar R."/>
            <person name="Spatafora J.W."/>
            <person name="Yadav J.S."/>
            <person name="Aerts A."/>
            <person name="Benoit I."/>
            <person name="Boyd A."/>
            <person name="Carlson A."/>
            <person name="Copeland A."/>
            <person name="Coutinho P.M."/>
            <person name="de Vries R.P."/>
            <person name="Ferreira P."/>
            <person name="Findley K."/>
            <person name="Foster B."/>
            <person name="Gaskell J."/>
            <person name="Glotzer D."/>
            <person name="Gorecki P."/>
            <person name="Heitman J."/>
            <person name="Hesse C."/>
            <person name="Hori C."/>
            <person name="Igarashi K."/>
            <person name="Jurgens J.A."/>
            <person name="Kallen N."/>
            <person name="Kersten P."/>
            <person name="Kohler A."/>
            <person name="Kuees U."/>
            <person name="Kumar T.K.A."/>
            <person name="Kuo A."/>
            <person name="LaButti K."/>
            <person name="Larrondo L.F."/>
            <person name="Lindquist E."/>
            <person name="Ling A."/>
            <person name="Lombard V."/>
            <person name="Lucas S."/>
            <person name="Lundell T."/>
            <person name="Martin R."/>
            <person name="McLaughlin D.J."/>
            <person name="Morgenstern I."/>
            <person name="Morin E."/>
            <person name="Murat C."/>
            <person name="Nagy L.G."/>
            <person name="Nolan M."/>
            <person name="Ohm R.A."/>
            <person name="Patyshakuliyeva A."/>
            <person name="Rokas A."/>
            <person name="Ruiz-Duenas F.J."/>
            <person name="Sabat G."/>
            <person name="Salamov A."/>
            <person name="Samejima M."/>
            <person name="Schmutz J."/>
            <person name="Slot J.C."/>
            <person name="St John F."/>
            <person name="Stenlid J."/>
            <person name="Sun H."/>
            <person name="Sun S."/>
            <person name="Syed K."/>
            <person name="Tsang A."/>
            <person name="Wiebenga A."/>
            <person name="Young D."/>
            <person name="Pisabarro A."/>
            <person name="Eastwood D.C."/>
            <person name="Martin F."/>
            <person name="Cullen D."/>
            <person name="Grigoriev I.V."/>
            <person name="Hibbett D.S."/>
        </authorList>
    </citation>
    <scope>NUCLEOTIDE SEQUENCE [LARGE SCALE GENOMIC DNA]</scope>
    <source>
        <strain evidence="9 10">MD-104</strain>
    </source>
</reference>